<evidence type="ECO:0000313" key="2">
    <source>
        <dbReference type="Proteomes" id="UP000005640"/>
    </source>
</evidence>
<name>A0AAG2TV42_HUMAN</name>
<keyword evidence="2" id="KW-1185">Reference proteome</keyword>
<dbReference type="AlphaFoldDB" id="A0AAG2TV42"/>
<protein>
    <submittedName>
        <fullName evidence="1">Uncharacterized protein</fullName>
    </submittedName>
</protein>
<dbReference type="Ensembl" id="ENST00000673189.1">
    <property type="protein sequence ID" value="ENSP00000500206.1"/>
    <property type="gene ID" value="ENSG00000288438.1"/>
</dbReference>
<proteinExistence type="predicted"/>
<dbReference type="Proteomes" id="UP000005640">
    <property type="component" value="Unplaced"/>
</dbReference>
<reference evidence="1" key="1">
    <citation type="submission" date="2025-05" db="UniProtKB">
        <authorList>
            <consortium name="Ensembl"/>
        </authorList>
    </citation>
    <scope>IDENTIFICATION</scope>
</reference>
<evidence type="ECO:0000313" key="1">
    <source>
        <dbReference type="Ensembl" id="ENSP00000500637.1"/>
    </source>
</evidence>
<dbReference type="Ensembl" id="ENST00000673138.1">
    <property type="protein sequence ID" value="ENSP00000500637.1"/>
    <property type="gene ID" value="ENSG00000288438.1"/>
</dbReference>
<accession>A0AAG2TV42</accession>
<sequence>MYSFPTTVVEEILSLSLQLIAFPTVSCEILLEITSQTNKKQTWETCYTHSAQEIGIIAGKQIHKTQAVPYICFLLRHQFISQSSHVRVEALYSLLFLGTLLQVGKGQEVLLKDALRARSP</sequence>
<organism evidence="1 2">
    <name type="scientific">Homo sapiens</name>
    <name type="common">Human</name>
    <dbReference type="NCBI Taxonomy" id="9606"/>
    <lineage>
        <taxon>Eukaryota</taxon>
        <taxon>Metazoa</taxon>
        <taxon>Chordata</taxon>
        <taxon>Craniata</taxon>
        <taxon>Vertebrata</taxon>
        <taxon>Euteleostomi</taxon>
        <taxon>Mammalia</taxon>
        <taxon>Eutheria</taxon>
        <taxon>Euarchontoglires</taxon>
        <taxon>Primates</taxon>
        <taxon>Haplorrhini</taxon>
        <taxon>Catarrhini</taxon>
        <taxon>Hominidae</taxon>
        <taxon>Homo</taxon>
    </lineage>
</organism>